<dbReference type="PANTHER" id="PTHR10671:SF94">
    <property type="entry name" value="OUTER DENSE FIBER PROTEIN 4"/>
    <property type="match status" value="1"/>
</dbReference>
<gene>
    <name evidence="7" type="primary">Odf4</name>
</gene>
<name>A0A1S3EXD3_DIPOR</name>
<evidence type="ECO:0000256" key="1">
    <source>
        <dbReference type="ARBA" id="ARBA00004141"/>
    </source>
</evidence>
<dbReference type="InterPro" id="IPR004031">
    <property type="entry name" value="PMP22/EMP/MP20/Claudin"/>
</dbReference>
<dbReference type="AlphaFoldDB" id="A0A1S3EXD3"/>
<feature type="transmembrane region" description="Helical" evidence="5">
    <location>
        <begin position="34"/>
        <end position="56"/>
    </location>
</feature>
<proteinExistence type="predicted"/>
<dbReference type="STRING" id="10020.ENSDORP00000006690"/>
<dbReference type="PANTHER" id="PTHR10671">
    <property type="entry name" value="EPITHELIAL MEMBRANE PROTEIN-RELATED"/>
    <property type="match status" value="1"/>
</dbReference>
<keyword evidence="6" id="KW-1185">Reference proteome</keyword>
<evidence type="ECO:0000256" key="3">
    <source>
        <dbReference type="ARBA" id="ARBA00022989"/>
    </source>
</evidence>
<feature type="transmembrane region" description="Helical" evidence="5">
    <location>
        <begin position="76"/>
        <end position="95"/>
    </location>
</feature>
<dbReference type="Gene3D" id="1.20.140.150">
    <property type="match status" value="1"/>
</dbReference>
<dbReference type="CTD" id="146852"/>
<feature type="transmembrane region" description="Helical" evidence="5">
    <location>
        <begin position="152"/>
        <end position="174"/>
    </location>
</feature>
<dbReference type="InParanoid" id="A0A1S3EXD3"/>
<evidence type="ECO:0000256" key="2">
    <source>
        <dbReference type="ARBA" id="ARBA00022692"/>
    </source>
</evidence>
<dbReference type="InterPro" id="IPR050579">
    <property type="entry name" value="PMP-22/EMP/MP20-like"/>
</dbReference>
<dbReference type="GO" id="GO:0005886">
    <property type="term" value="C:plasma membrane"/>
    <property type="evidence" value="ECO:0007669"/>
    <property type="project" value="TreeGrafter"/>
</dbReference>
<dbReference type="OrthoDB" id="9620006at2759"/>
<evidence type="ECO:0000256" key="4">
    <source>
        <dbReference type="ARBA" id="ARBA00023136"/>
    </source>
</evidence>
<dbReference type="FunCoup" id="A0A1S3EXD3">
    <property type="interactions" value="15"/>
</dbReference>
<evidence type="ECO:0000313" key="7">
    <source>
        <dbReference type="RefSeq" id="XP_012868570.1"/>
    </source>
</evidence>
<evidence type="ECO:0000256" key="5">
    <source>
        <dbReference type="SAM" id="Phobius"/>
    </source>
</evidence>
<feature type="transmembrane region" description="Helical" evidence="5">
    <location>
        <begin position="186"/>
        <end position="207"/>
    </location>
</feature>
<keyword evidence="3 5" id="KW-1133">Transmembrane helix</keyword>
<sequence length="217" mass="25149">MQTPVPSSNSHSWPRERQHSQLPFLRRVTYTFRWLAQVAAAEISLLAFILLLLMVFSKQWLYPSRSRFFQRCPENVTNTIYSSVSIMSMGLMYLCKSKSCANAGRDSYNLLTHHPIFLVAMMIFLLALALGFILTIWLHLPYLPHLQSLPNFSLIGTILSFCEVIFIFVMLLLFPINLWIFELKRNVSIPIGWSYFIGWLVFILYIICGVEEEVPSC</sequence>
<reference evidence="7" key="1">
    <citation type="submission" date="2025-08" db="UniProtKB">
        <authorList>
            <consortium name="RefSeq"/>
        </authorList>
    </citation>
    <scope>IDENTIFICATION</scope>
    <source>
        <tissue evidence="7">Kidney</tissue>
    </source>
</reference>
<keyword evidence="2 5" id="KW-0812">Transmembrane</keyword>
<dbReference type="GeneID" id="105983278"/>
<evidence type="ECO:0000313" key="6">
    <source>
        <dbReference type="Proteomes" id="UP000081671"/>
    </source>
</evidence>
<dbReference type="RefSeq" id="XP_012868570.1">
    <property type="nucleotide sequence ID" value="XM_013013116.1"/>
</dbReference>
<accession>A0A1S3EXD3</accession>
<keyword evidence="4 5" id="KW-0472">Membrane</keyword>
<dbReference type="Pfam" id="PF00822">
    <property type="entry name" value="PMP22_Claudin"/>
    <property type="match status" value="1"/>
</dbReference>
<dbReference type="Proteomes" id="UP000081671">
    <property type="component" value="Unplaced"/>
</dbReference>
<protein>
    <submittedName>
        <fullName evidence="7">Outer dense fiber protein 4</fullName>
    </submittedName>
</protein>
<comment type="subcellular location">
    <subcellularLocation>
        <location evidence="1">Membrane</location>
        <topology evidence="1">Multi-pass membrane protein</topology>
    </subcellularLocation>
</comment>
<feature type="transmembrane region" description="Helical" evidence="5">
    <location>
        <begin position="116"/>
        <end position="140"/>
    </location>
</feature>
<organism evidence="6 7">
    <name type="scientific">Dipodomys ordii</name>
    <name type="common">Ord's kangaroo rat</name>
    <dbReference type="NCBI Taxonomy" id="10020"/>
    <lineage>
        <taxon>Eukaryota</taxon>
        <taxon>Metazoa</taxon>
        <taxon>Chordata</taxon>
        <taxon>Craniata</taxon>
        <taxon>Vertebrata</taxon>
        <taxon>Euteleostomi</taxon>
        <taxon>Mammalia</taxon>
        <taxon>Eutheria</taxon>
        <taxon>Euarchontoglires</taxon>
        <taxon>Glires</taxon>
        <taxon>Rodentia</taxon>
        <taxon>Castorimorpha</taxon>
        <taxon>Heteromyidae</taxon>
        <taxon>Dipodomyinae</taxon>
        <taxon>Dipodomys</taxon>
    </lineage>
</organism>
<dbReference type="KEGG" id="dord:105983278"/>